<feature type="transmembrane region" description="Helical" evidence="1">
    <location>
        <begin position="318"/>
        <end position="342"/>
    </location>
</feature>
<dbReference type="InterPro" id="IPR002823">
    <property type="entry name" value="DUF112_TM"/>
</dbReference>
<dbReference type="Proteomes" id="UP000295030">
    <property type="component" value="Unassembled WGS sequence"/>
</dbReference>
<dbReference type="PANTHER" id="PTHR35342">
    <property type="entry name" value="TRICARBOXYLIC TRANSPORT PROTEIN"/>
    <property type="match status" value="1"/>
</dbReference>
<accession>A0A4R1I3V9</accession>
<comment type="caution">
    <text evidence="3">The sequence shown here is derived from an EMBL/GenBank/DDBJ whole genome shotgun (WGS) entry which is preliminary data.</text>
</comment>
<dbReference type="AlphaFoldDB" id="A0A4R1I3V9"/>
<evidence type="ECO:0000256" key="1">
    <source>
        <dbReference type="SAM" id="Phobius"/>
    </source>
</evidence>
<feature type="transmembrane region" description="Helical" evidence="1">
    <location>
        <begin position="257"/>
        <end position="281"/>
    </location>
</feature>
<feature type="transmembrane region" description="Helical" evidence="1">
    <location>
        <begin position="194"/>
        <end position="216"/>
    </location>
</feature>
<keyword evidence="1" id="KW-0472">Membrane</keyword>
<feature type="transmembrane region" description="Helical" evidence="1">
    <location>
        <begin position="20"/>
        <end position="39"/>
    </location>
</feature>
<dbReference type="OrthoDB" id="7323395at2"/>
<dbReference type="PANTHER" id="PTHR35342:SF5">
    <property type="entry name" value="TRICARBOXYLIC TRANSPORT PROTEIN"/>
    <property type="match status" value="1"/>
</dbReference>
<reference evidence="3 4" key="1">
    <citation type="submission" date="2019-03" db="EMBL/GenBank/DDBJ databases">
        <title>Genomic Encyclopedia of Type Strains, Phase IV (KMG-IV): sequencing the most valuable type-strain genomes for metagenomic binning, comparative biology and taxonomic classification.</title>
        <authorList>
            <person name="Goeker M."/>
        </authorList>
    </citation>
    <scope>NUCLEOTIDE SEQUENCE [LARGE SCALE GENOMIC DNA]</scope>
    <source>
        <strain evidence="3 4">DSM 101</strain>
    </source>
</reference>
<name>A0A4R1I3V9_ANCAQ</name>
<gene>
    <name evidence="3" type="ORF">EV667_2339</name>
</gene>
<protein>
    <submittedName>
        <fullName evidence="3">TctA family transporter</fullName>
    </submittedName>
</protein>
<sequence length="501" mass="53252">MDSFVSLFHGFSIALQPANLLYCLIGTLVGTLIGVLPGIGPLSAIAILLPITFYLEPVSALIMLAGIYYGAQYGGSTSAILLNLPGENSSVVTCLDGHQMARKGRAGPALAVAALASLFAGVFATLVITLFAPPISQLALMFGPAEYFSLMVLGLIAAIVLAHGSVLKALGMIVLGLLLGCVGTDVDSGALRMAFGIPGLFDGIGFIPLAMGLFGVGEIIRNIENGHHQSVMQTKVRDLWPSREDFRRSWPAATRGTFIGCILGILPGGGAMLSSFAAYTFEKKVSKQPERFGKGAVEGVAAPEAANNAGAQTSFIPLLTLGIPSNALMALMAGALLIHGIQPGPRVITNNPEIFWGLIASMFVGNLLLVVINLPLIGLWTQLLRVPYHLFYPMILVFCCIGVFTVNNSVLDVMLLMVFGFFGYMFIKWHCEPAPLLLAFVLGPLMEENLRRAMQVSYGDPAIFVTRPISAVLLAVAAGCLVLVLLPAFRRTREVAFQEES</sequence>
<keyword evidence="1" id="KW-0812">Transmembrane</keyword>
<feature type="transmembrane region" description="Helical" evidence="1">
    <location>
        <begin position="386"/>
        <end position="404"/>
    </location>
</feature>
<dbReference type="RefSeq" id="WP_131835494.1">
    <property type="nucleotide sequence ID" value="NZ_SMFY01000002.1"/>
</dbReference>
<dbReference type="EMBL" id="SMFY01000002">
    <property type="protein sequence ID" value="TCK28335.1"/>
    <property type="molecule type" value="Genomic_DNA"/>
</dbReference>
<evidence type="ECO:0000259" key="2">
    <source>
        <dbReference type="Pfam" id="PF01970"/>
    </source>
</evidence>
<proteinExistence type="predicted"/>
<feature type="transmembrane region" description="Helical" evidence="1">
    <location>
        <begin position="109"/>
        <end position="132"/>
    </location>
</feature>
<dbReference type="Pfam" id="PF01970">
    <property type="entry name" value="TctA"/>
    <property type="match status" value="1"/>
</dbReference>
<feature type="transmembrane region" description="Helical" evidence="1">
    <location>
        <begin position="152"/>
        <end position="182"/>
    </location>
</feature>
<keyword evidence="1" id="KW-1133">Transmembrane helix</keyword>
<evidence type="ECO:0000313" key="3">
    <source>
        <dbReference type="EMBL" id="TCK28335.1"/>
    </source>
</evidence>
<feature type="domain" description="DUF112" evidence="2">
    <location>
        <begin position="20"/>
        <end position="438"/>
    </location>
</feature>
<feature type="transmembrane region" description="Helical" evidence="1">
    <location>
        <begin position="470"/>
        <end position="489"/>
    </location>
</feature>
<feature type="transmembrane region" description="Helical" evidence="1">
    <location>
        <begin position="45"/>
        <end position="69"/>
    </location>
</feature>
<organism evidence="3 4">
    <name type="scientific">Ancylobacter aquaticus</name>
    <dbReference type="NCBI Taxonomy" id="100"/>
    <lineage>
        <taxon>Bacteria</taxon>
        <taxon>Pseudomonadati</taxon>
        <taxon>Pseudomonadota</taxon>
        <taxon>Alphaproteobacteria</taxon>
        <taxon>Hyphomicrobiales</taxon>
        <taxon>Xanthobacteraceae</taxon>
        <taxon>Ancylobacter</taxon>
    </lineage>
</organism>
<feature type="transmembrane region" description="Helical" evidence="1">
    <location>
        <begin position="354"/>
        <end position="374"/>
    </location>
</feature>
<keyword evidence="4" id="KW-1185">Reference proteome</keyword>
<evidence type="ECO:0000313" key="4">
    <source>
        <dbReference type="Proteomes" id="UP000295030"/>
    </source>
</evidence>